<accession>Z4WYH9</accession>
<reference evidence="1 2" key="1">
    <citation type="submission" date="2014-01" db="EMBL/GenBank/DDBJ databases">
        <authorList>
            <person name="Durkin A.S."/>
            <person name="McCorrison J."/>
            <person name="Torralba M."/>
            <person name="Gillis M."/>
            <person name="Haft D.H."/>
            <person name="Methe B."/>
            <person name="Sutton G."/>
            <person name="Nelson K.E."/>
        </authorList>
    </citation>
    <scope>NUCLEOTIDE SEQUENCE [LARGE SCALE GENOMIC DNA]</scope>
    <source>
        <strain evidence="1 2">ATCC 51270</strain>
    </source>
</reference>
<evidence type="ECO:0000313" key="2">
    <source>
        <dbReference type="Proteomes" id="UP000023482"/>
    </source>
</evidence>
<dbReference type="AlphaFoldDB" id="Z4WYH9"/>
<dbReference type="EMBL" id="JDFF01000012">
    <property type="protein sequence ID" value="EWC92529.1"/>
    <property type="molecule type" value="Genomic_DNA"/>
</dbReference>
<dbReference type="InterPro" id="IPR011664">
    <property type="entry name" value="Abi_system_AbiD/AbiF-like"/>
</dbReference>
<name>Z4WYH9_9PORP</name>
<evidence type="ECO:0000313" key="1">
    <source>
        <dbReference type="EMBL" id="EWC92529.1"/>
    </source>
</evidence>
<dbReference type="RefSeq" id="WP_044168595.1">
    <property type="nucleotide sequence ID" value="NZ_JDFF01000012.1"/>
</dbReference>
<dbReference type="Proteomes" id="UP000023482">
    <property type="component" value="Unassembled WGS sequence"/>
</dbReference>
<dbReference type="OrthoDB" id="5363652at2"/>
<proteinExistence type="predicted"/>
<dbReference type="Pfam" id="PF07751">
    <property type="entry name" value="Abi_2"/>
    <property type="match status" value="1"/>
</dbReference>
<keyword evidence="2" id="KW-1185">Reference proteome</keyword>
<sequence>MEKKATTLDEQIQLMRSRGIQIEDEGKAKEYLMDIGYYRLGFYMFPYEKSYPNLSRRTHEVAEGTRIEDAVRLYYFDYDLHTILSKYLRRIEVALRTKMIYEISNRYPENPVWFVDPEVIEDQFIRTFDKKIYTTLKRGSDAIKHHHKTHPRDTYPPAWKVIEFMTFGSVECLYNSLIKGSDKSVISRHFGIKNTLTFSAYLMVCRHLRNICAHGGRLFDYHPHYQIATKPASLMNSDQYYLSGCLKVVSYLLGEISHNRKKEMMDELGTAARCLLEHSPRAQETLLNTSHINLKDLASGASL</sequence>
<comment type="caution">
    <text evidence="1">The sequence shown here is derived from an EMBL/GenBank/DDBJ whole genome shotgun (WGS) entry which is preliminary data.</text>
</comment>
<dbReference type="PATRIC" id="fig|887901.3.peg.778"/>
<gene>
    <name evidence="1" type="ORF">HMPREF0636_1587</name>
</gene>
<organism evidence="1 2">
    <name type="scientific">Porphyromonas catoniae ATCC 51270</name>
    <dbReference type="NCBI Taxonomy" id="887901"/>
    <lineage>
        <taxon>Bacteria</taxon>
        <taxon>Pseudomonadati</taxon>
        <taxon>Bacteroidota</taxon>
        <taxon>Bacteroidia</taxon>
        <taxon>Bacteroidales</taxon>
        <taxon>Porphyromonadaceae</taxon>
        <taxon>Porphyromonas</taxon>
    </lineage>
</organism>
<protein>
    <submittedName>
        <fullName evidence="1">Abi-like protein</fullName>
    </submittedName>
</protein>